<dbReference type="HOGENOM" id="CLU_748539_0_0_1"/>
<feature type="domain" description="Target of Nesh-SH3/FNDC1 C-terminal" evidence="1">
    <location>
        <begin position="128"/>
        <end position="252"/>
    </location>
</feature>
<gene>
    <name evidence="3" type="ORF">CGI_10013994</name>
</gene>
<dbReference type="PANTHER" id="PTHR23197">
    <property type="entry name" value="TARSH-RELATED FIBRONECTIN DOMAIN-CONTAINING"/>
    <property type="match status" value="1"/>
</dbReference>
<organism evidence="3">
    <name type="scientific">Magallana gigas</name>
    <name type="common">Pacific oyster</name>
    <name type="synonym">Crassostrea gigas</name>
    <dbReference type="NCBI Taxonomy" id="29159"/>
    <lineage>
        <taxon>Eukaryota</taxon>
        <taxon>Metazoa</taxon>
        <taxon>Spiralia</taxon>
        <taxon>Lophotrochozoa</taxon>
        <taxon>Mollusca</taxon>
        <taxon>Bivalvia</taxon>
        <taxon>Autobranchia</taxon>
        <taxon>Pteriomorphia</taxon>
        <taxon>Ostreida</taxon>
        <taxon>Ostreoidea</taxon>
        <taxon>Ostreidae</taxon>
        <taxon>Magallana</taxon>
    </lineage>
</organism>
<protein>
    <submittedName>
        <fullName evidence="3">Fibronectin type III domain-containing protein 1</fullName>
    </submittedName>
</protein>
<evidence type="ECO:0000259" key="1">
    <source>
        <dbReference type="Pfam" id="PF21731"/>
    </source>
</evidence>
<dbReference type="InParanoid" id="K1Q9Y3"/>
<accession>K1Q9Y3</accession>
<dbReference type="InterPro" id="IPR049109">
    <property type="entry name" value="TARSH/FNDC1_C"/>
</dbReference>
<reference evidence="3" key="1">
    <citation type="journal article" date="2012" name="Nature">
        <title>The oyster genome reveals stress adaptation and complexity of shell formation.</title>
        <authorList>
            <person name="Zhang G."/>
            <person name="Fang X."/>
            <person name="Guo X."/>
            <person name="Li L."/>
            <person name="Luo R."/>
            <person name="Xu F."/>
            <person name="Yang P."/>
            <person name="Zhang L."/>
            <person name="Wang X."/>
            <person name="Qi H."/>
            <person name="Xiong Z."/>
            <person name="Que H."/>
            <person name="Xie Y."/>
            <person name="Holland P.W."/>
            <person name="Paps J."/>
            <person name="Zhu Y."/>
            <person name="Wu F."/>
            <person name="Chen Y."/>
            <person name="Wang J."/>
            <person name="Peng C."/>
            <person name="Meng J."/>
            <person name="Yang L."/>
            <person name="Liu J."/>
            <person name="Wen B."/>
            <person name="Zhang N."/>
            <person name="Huang Z."/>
            <person name="Zhu Q."/>
            <person name="Feng Y."/>
            <person name="Mount A."/>
            <person name="Hedgecock D."/>
            <person name="Xu Z."/>
            <person name="Liu Y."/>
            <person name="Domazet-Loso T."/>
            <person name="Du Y."/>
            <person name="Sun X."/>
            <person name="Zhang S."/>
            <person name="Liu B."/>
            <person name="Cheng P."/>
            <person name="Jiang X."/>
            <person name="Li J."/>
            <person name="Fan D."/>
            <person name="Wang W."/>
            <person name="Fu W."/>
            <person name="Wang T."/>
            <person name="Wang B."/>
            <person name="Zhang J."/>
            <person name="Peng Z."/>
            <person name="Li Y."/>
            <person name="Li N."/>
            <person name="Wang J."/>
            <person name="Chen M."/>
            <person name="He Y."/>
            <person name="Tan F."/>
            <person name="Song X."/>
            <person name="Zheng Q."/>
            <person name="Huang R."/>
            <person name="Yang H."/>
            <person name="Du X."/>
            <person name="Chen L."/>
            <person name="Yang M."/>
            <person name="Gaffney P.M."/>
            <person name="Wang S."/>
            <person name="Luo L."/>
            <person name="She Z."/>
            <person name="Ming Y."/>
            <person name="Huang W."/>
            <person name="Zhang S."/>
            <person name="Huang B."/>
            <person name="Zhang Y."/>
            <person name="Qu T."/>
            <person name="Ni P."/>
            <person name="Miao G."/>
            <person name="Wang J."/>
            <person name="Wang Q."/>
            <person name="Steinberg C.E."/>
            <person name="Wang H."/>
            <person name="Li N."/>
            <person name="Qian L."/>
            <person name="Zhang G."/>
            <person name="Li Y."/>
            <person name="Yang H."/>
            <person name="Liu X."/>
            <person name="Wang J."/>
            <person name="Yin Y."/>
            <person name="Wang J."/>
        </authorList>
    </citation>
    <scope>NUCLEOTIDE SEQUENCE [LARGE SCALE GENOMIC DNA]</scope>
    <source>
        <strain evidence="3">05x7-T-G4-1.051#20</strain>
    </source>
</reference>
<dbReference type="AlphaFoldDB" id="K1Q9Y3"/>
<proteinExistence type="predicted"/>
<dbReference type="Pfam" id="PF23069">
    <property type="entry name" value="DUF7042"/>
    <property type="match status" value="1"/>
</dbReference>
<dbReference type="PANTHER" id="PTHR23197:SF8">
    <property type="entry name" value="FIBRONECTIN TYPE III DOMAIN-CONTAINING PROTEIN 1"/>
    <property type="match status" value="1"/>
</dbReference>
<dbReference type="EMBL" id="JH818752">
    <property type="protein sequence ID" value="EKC18266.1"/>
    <property type="molecule type" value="Genomic_DNA"/>
</dbReference>
<evidence type="ECO:0000259" key="2">
    <source>
        <dbReference type="Pfam" id="PF23069"/>
    </source>
</evidence>
<dbReference type="Pfam" id="PF21731">
    <property type="entry name" value="TARSH_C"/>
    <property type="match status" value="2"/>
</dbReference>
<feature type="domain" description="Target of Nesh-SH3/FNDC1 C-terminal" evidence="1">
    <location>
        <begin position="266"/>
        <end position="346"/>
    </location>
</feature>
<evidence type="ECO:0000313" key="3">
    <source>
        <dbReference type="EMBL" id="EKC18266.1"/>
    </source>
</evidence>
<name>K1Q9Y3_MAGGI</name>
<dbReference type="InterPro" id="IPR055470">
    <property type="entry name" value="DUF7042"/>
</dbReference>
<sequence length="370" mass="41177">MDSPIDFCSSMNPNYYIHSYTMFRQSLITVNCATTFEGAYQFSYEEDSGSGGICNHPDSQIKACQDPGSRYIDNEVFYMTYRKCLDVPMSRNAIPISNEYNTPRCSFDKDIVGDWFIKHCFKTPASCWIQYNFTYDNTWDGCTGGTRYVRRTQYPSAPYVGVVLCSPTRYKIVLGSAFTDKFLGVGDGDGSGADHCELVGGYQSEAIMANDYTTAPTVTGYRRSNWGEPFTVGTIGSSTPYKYNSWYECGVTPPEPPCFNTPTSCWYEYSFDHDTAWNGCTGGKRYVMKTKYTSAPIVGVELCNSTRYQIFLGGNLTDKFLNIGDGDGNGEDHCELVGGKEMDAVLPGTNISAPALTGVPWKIEKKNNKN</sequence>
<feature type="domain" description="DUF7042" evidence="2">
    <location>
        <begin position="31"/>
        <end position="90"/>
    </location>
</feature>